<dbReference type="Proteomes" id="UP000295285">
    <property type="component" value="Unassembled WGS sequence"/>
</dbReference>
<dbReference type="RefSeq" id="WP_131932991.1">
    <property type="nucleotide sequence ID" value="NZ_SMDF01000006.1"/>
</dbReference>
<name>A0A4R4BH13_BACTU</name>
<accession>A0A4R4BH13</accession>
<organism evidence="1 2">
    <name type="scientific">Bacillus thuringiensis</name>
    <dbReference type="NCBI Taxonomy" id="1428"/>
    <lineage>
        <taxon>Bacteria</taxon>
        <taxon>Bacillati</taxon>
        <taxon>Bacillota</taxon>
        <taxon>Bacilli</taxon>
        <taxon>Bacillales</taxon>
        <taxon>Bacillaceae</taxon>
        <taxon>Bacillus</taxon>
        <taxon>Bacillus cereus group</taxon>
    </lineage>
</organism>
<evidence type="ECO:0000313" key="2">
    <source>
        <dbReference type="Proteomes" id="UP000295285"/>
    </source>
</evidence>
<dbReference type="AlphaFoldDB" id="A0A4R4BH13"/>
<gene>
    <name evidence="1" type="ORF">EC910_106185</name>
</gene>
<proteinExistence type="predicted"/>
<comment type="caution">
    <text evidence="1">The sequence shown here is derived from an EMBL/GenBank/DDBJ whole genome shotgun (WGS) entry which is preliminary data.</text>
</comment>
<protein>
    <recommendedName>
        <fullName evidence="3">Spore coat protein G</fullName>
    </recommendedName>
</protein>
<reference evidence="1 2" key="1">
    <citation type="submission" date="2019-03" db="EMBL/GenBank/DDBJ databases">
        <title>Above-ground endophytic microbial communities from plants in different locations in the United States.</title>
        <authorList>
            <person name="Frank C."/>
        </authorList>
    </citation>
    <scope>NUCLEOTIDE SEQUENCE [LARGE SCALE GENOMIC DNA]</scope>
    <source>
        <strain evidence="1 2">LP_2_YM</strain>
    </source>
</reference>
<evidence type="ECO:0008006" key="3">
    <source>
        <dbReference type="Google" id="ProtNLM"/>
    </source>
</evidence>
<sequence length="177" mass="21333">MKRDIRKAVEEIKSAGMEDFLHQDPSTFDCDDDCTTKIECSEDCKCPRTRCTRVKHCTFITKCTHVKKWTFVTKCTRVRVQKWTFVTKVTRRKECVLVTKRTRRKHCTFVTKCIRFEKKFFWTKRCFCKKCEFFPNGNGHSCDDSCDHRKDCHDGGHKFPSCKNKKFDHFWYKKRNR</sequence>
<evidence type="ECO:0000313" key="1">
    <source>
        <dbReference type="EMBL" id="TCW55574.1"/>
    </source>
</evidence>
<dbReference type="EMBL" id="SMDG01000006">
    <property type="protein sequence ID" value="TCW55574.1"/>
    <property type="molecule type" value="Genomic_DNA"/>
</dbReference>
<dbReference type="NCBIfam" id="NF047410">
    <property type="entry name" value="CotG_ExsB_Nterm"/>
    <property type="match status" value="1"/>
</dbReference>